<dbReference type="RefSeq" id="WP_086566579.1">
    <property type="nucleotide sequence ID" value="NZ_JAFMOF010000005.1"/>
</dbReference>
<dbReference type="Pfam" id="PF00196">
    <property type="entry name" value="GerE"/>
    <property type="match status" value="1"/>
</dbReference>
<dbReference type="InterPro" id="IPR016032">
    <property type="entry name" value="Sig_transdc_resp-reg_C-effctor"/>
</dbReference>
<dbReference type="PANTHER" id="PTHR34293">
    <property type="entry name" value="HTH-TYPE TRANSCRIPTIONAL REGULATOR TRMBL2"/>
    <property type="match status" value="1"/>
</dbReference>
<dbReference type="InterPro" id="IPR000792">
    <property type="entry name" value="Tscrpt_reg_LuxR_C"/>
</dbReference>
<comment type="caution">
    <text evidence="2">The sequence shown here is derived from an EMBL/GenBank/DDBJ whole genome shotgun (WGS) entry which is preliminary data.</text>
</comment>
<dbReference type="InterPro" id="IPR036388">
    <property type="entry name" value="WH-like_DNA-bd_sf"/>
</dbReference>
<dbReference type="Proteomes" id="UP000664781">
    <property type="component" value="Unassembled WGS sequence"/>
</dbReference>
<evidence type="ECO:0000313" key="2">
    <source>
        <dbReference type="EMBL" id="MBO0657049.1"/>
    </source>
</evidence>
<dbReference type="GO" id="GO:0006355">
    <property type="term" value="P:regulation of DNA-templated transcription"/>
    <property type="evidence" value="ECO:0007669"/>
    <property type="project" value="InterPro"/>
</dbReference>
<keyword evidence="3" id="KW-1185">Reference proteome</keyword>
<dbReference type="EMBL" id="JAFMOF010000005">
    <property type="protein sequence ID" value="MBO0657049.1"/>
    <property type="molecule type" value="Genomic_DNA"/>
</dbReference>
<dbReference type="InterPro" id="IPR051797">
    <property type="entry name" value="TrmB-like"/>
</dbReference>
<dbReference type="PANTHER" id="PTHR34293:SF1">
    <property type="entry name" value="HTH-TYPE TRANSCRIPTIONAL REGULATOR TRMBL2"/>
    <property type="match status" value="1"/>
</dbReference>
<dbReference type="Gene3D" id="1.10.10.10">
    <property type="entry name" value="Winged helix-like DNA-binding domain superfamily/Winged helix DNA-binding domain"/>
    <property type="match status" value="1"/>
</dbReference>
<gene>
    <name evidence="2" type="ORF">J1792_31220</name>
</gene>
<organism evidence="2 3">
    <name type="scientific">Streptomyces triculaminicus</name>
    <dbReference type="NCBI Taxonomy" id="2816232"/>
    <lineage>
        <taxon>Bacteria</taxon>
        <taxon>Bacillati</taxon>
        <taxon>Actinomycetota</taxon>
        <taxon>Actinomycetes</taxon>
        <taxon>Kitasatosporales</taxon>
        <taxon>Streptomycetaceae</taxon>
        <taxon>Streptomyces</taxon>
    </lineage>
</organism>
<dbReference type="SUPFAM" id="SSF46894">
    <property type="entry name" value="C-terminal effector domain of the bipartite response regulators"/>
    <property type="match status" value="1"/>
</dbReference>
<evidence type="ECO:0000313" key="3">
    <source>
        <dbReference type="Proteomes" id="UP000664781"/>
    </source>
</evidence>
<dbReference type="SMART" id="SM00421">
    <property type="entry name" value="HTH_LUXR"/>
    <property type="match status" value="1"/>
</dbReference>
<dbReference type="CDD" id="cd06170">
    <property type="entry name" value="LuxR_C_like"/>
    <property type="match status" value="1"/>
</dbReference>
<name>A0A939FUI9_9ACTN</name>
<protein>
    <submittedName>
        <fullName evidence="2">Helix-turn-helix domain-containing protein</fullName>
    </submittedName>
</protein>
<sequence>MEPFTLDEVSVAVYRLYIMRPEIDSGHISVALGLPEERTREAERKLRLAQLLQPTPAGGWVAVSPETAADTLLAEAEQSVLEHRSRIAAVRVGLGAWSGSYREARSMRSVKDRIEVVRGVEAIRAVIDDLARTCTDSVDAMVPGGGQTDRAIGAATPLDLATLERGVALRTLFQHAARNHRATTAYAEVIRAAGAEVRSASLLPSRMLVYDAATAVLPLDPDHTAAGAVVVRDPAVIRLLTHLFDSHWERAIAFAAAERHEGGEPSDLELAVLRLMAAGKKDEVIARQTGLSARSTSRLIGGLMERLGADNRFQAGVRATVKGWLP</sequence>
<reference evidence="2" key="1">
    <citation type="submission" date="2021-03" db="EMBL/GenBank/DDBJ databases">
        <title>Streptomyces strains.</title>
        <authorList>
            <person name="Lund M.B."/>
            <person name="Toerring T."/>
        </authorList>
    </citation>
    <scope>NUCLEOTIDE SEQUENCE</scope>
    <source>
        <strain evidence="2">JCM 4242</strain>
    </source>
</reference>
<dbReference type="GO" id="GO:0003677">
    <property type="term" value="F:DNA binding"/>
    <property type="evidence" value="ECO:0007669"/>
    <property type="project" value="InterPro"/>
</dbReference>
<feature type="domain" description="HTH luxR-type" evidence="1">
    <location>
        <begin position="261"/>
        <end position="323"/>
    </location>
</feature>
<dbReference type="AlphaFoldDB" id="A0A939FUI9"/>
<dbReference type="PROSITE" id="PS50043">
    <property type="entry name" value="HTH_LUXR_2"/>
    <property type="match status" value="1"/>
</dbReference>
<accession>A0A939FUI9</accession>
<evidence type="ECO:0000259" key="1">
    <source>
        <dbReference type="PROSITE" id="PS50043"/>
    </source>
</evidence>
<proteinExistence type="predicted"/>